<dbReference type="GO" id="GO:0043171">
    <property type="term" value="P:peptide catabolic process"/>
    <property type="evidence" value="ECO:0007669"/>
    <property type="project" value="TreeGrafter"/>
</dbReference>
<name>A0A7L0WRC6_ALELA</name>
<sequence length="1014" mass="115894">SDQVQLPRNMIENSMFEEEPDVVDLAKEPCLHPLEPDEVEYEPRSSRLLVRGLGEHEMDDDEEDYESSAKLLGMSFINRSSGLRNNMSVYRQSPDGQCSAPSTKTVLVCTVVLVIAISVIMVIYLLPKCTFTKEGCHKKNHTMELIYPLATNGKLFPWAKMRLPSDVVPLHYDLDLQPNLTTLKFSGSVKIVVNVIKVTRKIVLHSSGLNITKATIASTEGSQAKPVELLEYLLHDQIAVMAPEALLAGQNYTVNLEYSSNLSDTYYGFYKISYKDENSKQRWFAATQFEPLAARSAFPCFDEPAFKATFLIRIKRDEKLSTLSNMPKKATTPVTKGIVQDEFFVSLKMSTYLVAFVVADLKSISRETNGSRVSVYAIPQHINEVEYALNTTVKLLDFYEKYFLINYPLEKLDLVAIPDFQSGAMENWGLITFRETALLFDSNTSSARDKKLITAVIAHELAHQWFGNLVTMEWWNDLWLNEGFATFMEYFAMEEIFPELHSDEDFLNLIFKAMVKDSLNSSHPVSSAVQSSEQIEEMFDTLSYIKGASLLRMLKHYLTKDVFQAGIEVYLHNHKYRSAQSDDLWDSMNEITNGTLDVKKLMKTWVLNKGFPLVTVVRKGKVISLQQEKFLYRVETENWTSNESYLWDIPLTYMTSRCNFTHCVNTYLLDQKSAVIELPEEVEWIKFNVDMSGYYIVHYGGDWKILIDLLKKNHTALSAKDRANLINNIFSLASLGKESLEKAFDLIDYLTEESSTAPLTQALFQLNLIYSLLEKNGEQELAARVMNRIEHLLGNKIDQQHWTDNGTLSERELRSMLLAFACTHGIRNCRTIATEMFEKWMKSDGTMSLPSDLMKAIFITGAKTNGGWEFLLKMYSSSVSEAEKSKMIEALASTEDVRKLIWLMQNSLKGEVIRTQELSHIIATVSQSLPGHLLAWDFVKENWEKLTRKYTIQNILSSSASQFATQAHLLEVKTFFESKSEESSKLRCVKEVIDTIQLNIQWMKRNLAKLQIWL</sequence>
<comment type="cofactor">
    <cofactor evidence="23">
        <name>Zn(2+)</name>
        <dbReference type="ChEBI" id="CHEBI:29105"/>
    </cofactor>
    <text evidence="23">Binds 1 zinc ion per subunit.</text>
</comment>
<evidence type="ECO:0000256" key="12">
    <source>
        <dbReference type="ARBA" id="ARBA00022989"/>
    </source>
</evidence>
<dbReference type="CDD" id="cd09601">
    <property type="entry name" value="M1_APN-Q_like"/>
    <property type="match status" value="1"/>
</dbReference>
<dbReference type="InterPro" id="IPR042097">
    <property type="entry name" value="Aminopeptidase_N-like_N_sf"/>
</dbReference>
<dbReference type="EC" id="3.4.11.3" evidence="19"/>
<dbReference type="Gene3D" id="1.25.50.20">
    <property type="match status" value="1"/>
</dbReference>
<keyword evidence="12 25" id="KW-1133">Transmembrane helix</keyword>
<dbReference type="InterPro" id="IPR027268">
    <property type="entry name" value="Peptidase_M4/M1_CTD_sf"/>
</dbReference>
<keyword evidence="9" id="KW-0378">Hydrolase</keyword>
<protein>
    <recommendedName>
        <fullName evidence="20">Leucyl-cystinyl aminopeptidase</fullName>
        <ecNumber evidence="19">3.4.11.3</ecNumber>
    </recommendedName>
    <alternativeName>
        <fullName evidence="21">Oxytocinase</fullName>
    </alternativeName>
</protein>
<keyword evidence="6" id="KW-0645">Protease</keyword>
<dbReference type="PRINTS" id="PR00756">
    <property type="entry name" value="ALADIPTASE"/>
</dbReference>
<evidence type="ECO:0000313" key="29">
    <source>
        <dbReference type="EMBL" id="NXL93244.1"/>
    </source>
</evidence>
<dbReference type="PANTHER" id="PTHR11533:SF42">
    <property type="entry name" value="LEUCYL-CYSTINYL AMINOPEPTIDASE"/>
    <property type="match status" value="1"/>
</dbReference>
<dbReference type="Pfam" id="PF01433">
    <property type="entry name" value="Peptidase_M1"/>
    <property type="match status" value="1"/>
</dbReference>
<dbReference type="InterPro" id="IPR050344">
    <property type="entry name" value="Peptidase_M1_aminopeptidases"/>
</dbReference>
<comment type="subcellular location">
    <subcellularLocation>
        <location evidence="1">Cell membrane</location>
        <topology evidence="1">Single-pass type II membrane protein</topology>
    </subcellularLocation>
</comment>
<dbReference type="SUPFAM" id="SSF55486">
    <property type="entry name" value="Metalloproteases ('zincins'), catalytic domain"/>
    <property type="match status" value="1"/>
</dbReference>
<evidence type="ECO:0000256" key="11">
    <source>
        <dbReference type="ARBA" id="ARBA00022968"/>
    </source>
</evidence>
<dbReference type="FunFam" id="1.10.390.10:FF:000010">
    <property type="entry name" value="Leucyl-cystinyl aminopeptidase"/>
    <property type="match status" value="1"/>
</dbReference>
<evidence type="ECO:0000256" key="10">
    <source>
        <dbReference type="ARBA" id="ARBA00022833"/>
    </source>
</evidence>
<evidence type="ECO:0000256" key="5">
    <source>
        <dbReference type="ARBA" id="ARBA00022553"/>
    </source>
</evidence>
<keyword evidence="10 23" id="KW-0862">Zinc</keyword>
<proteinExistence type="inferred from homology"/>
<comment type="caution">
    <text evidence="29">The sequence shown here is derived from an EMBL/GenBank/DDBJ whole genome shotgun (WGS) entry which is preliminary data.</text>
</comment>
<dbReference type="InterPro" id="IPR001930">
    <property type="entry name" value="Peptidase_M1"/>
</dbReference>
<dbReference type="Gene3D" id="2.60.40.1910">
    <property type="match status" value="1"/>
</dbReference>
<feature type="binding site" evidence="23">
    <location>
        <position position="459"/>
    </location>
    <ligand>
        <name>Zn(2+)</name>
        <dbReference type="ChEBI" id="CHEBI:29105"/>
        <note>catalytic</note>
    </ligand>
</feature>
<evidence type="ECO:0000256" key="16">
    <source>
        <dbReference type="ARBA" id="ARBA00023180"/>
    </source>
</evidence>
<evidence type="ECO:0000256" key="9">
    <source>
        <dbReference type="ARBA" id="ARBA00022801"/>
    </source>
</evidence>
<feature type="non-terminal residue" evidence="29">
    <location>
        <position position="1"/>
    </location>
</feature>
<keyword evidence="8 23" id="KW-0479">Metal-binding</keyword>
<keyword evidence="16" id="KW-0325">Glycoprotein</keyword>
<dbReference type="InterPro" id="IPR045357">
    <property type="entry name" value="Aminopeptidase_N-like_N"/>
</dbReference>
<feature type="domain" description="Aminopeptidase N-like N-terminal" evidence="28">
    <location>
        <begin position="168"/>
        <end position="353"/>
    </location>
</feature>
<dbReference type="Proteomes" id="UP000562322">
    <property type="component" value="Unassembled WGS sequence"/>
</dbReference>
<dbReference type="Pfam" id="PF17900">
    <property type="entry name" value="Peptidase_M1_N"/>
    <property type="match status" value="1"/>
</dbReference>
<evidence type="ECO:0000256" key="3">
    <source>
        <dbReference type="ARBA" id="ARBA00022438"/>
    </source>
</evidence>
<accession>A0A7L0WRC6</accession>
<dbReference type="Pfam" id="PF11838">
    <property type="entry name" value="ERAP1_C"/>
    <property type="match status" value="1"/>
</dbReference>
<evidence type="ECO:0000256" key="14">
    <source>
        <dbReference type="ARBA" id="ARBA00023049"/>
    </source>
</evidence>
<evidence type="ECO:0000256" key="18">
    <source>
        <dbReference type="ARBA" id="ARBA00062849"/>
    </source>
</evidence>
<keyword evidence="14" id="KW-0482">Metalloprotease</keyword>
<evidence type="ECO:0000256" key="17">
    <source>
        <dbReference type="ARBA" id="ARBA00052614"/>
    </source>
</evidence>
<keyword evidence="13" id="KW-0007">Acetylation</keyword>
<evidence type="ECO:0000259" key="28">
    <source>
        <dbReference type="Pfam" id="PF17900"/>
    </source>
</evidence>
<keyword evidence="3 29" id="KW-0031">Aminopeptidase</keyword>
<evidence type="ECO:0000256" key="4">
    <source>
        <dbReference type="ARBA" id="ARBA00022475"/>
    </source>
</evidence>
<dbReference type="GO" id="GO:0005615">
    <property type="term" value="C:extracellular space"/>
    <property type="evidence" value="ECO:0007669"/>
    <property type="project" value="TreeGrafter"/>
</dbReference>
<evidence type="ECO:0000256" key="6">
    <source>
        <dbReference type="ARBA" id="ARBA00022670"/>
    </source>
</evidence>
<dbReference type="GO" id="GO:0031410">
    <property type="term" value="C:cytoplasmic vesicle"/>
    <property type="evidence" value="ECO:0007669"/>
    <property type="project" value="UniProtKB-ARBA"/>
</dbReference>
<dbReference type="InterPro" id="IPR014782">
    <property type="entry name" value="Peptidase_M1_dom"/>
</dbReference>
<evidence type="ECO:0000256" key="25">
    <source>
        <dbReference type="SAM" id="Phobius"/>
    </source>
</evidence>
<dbReference type="FunFam" id="2.60.40.1730:FF:000001">
    <property type="entry name" value="Leucyl-cystinyl aminopeptidase"/>
    <property type="match status" value="1"/>
</dbReference>
<keyword evidence="30" id="KW-1185">Reference proteome</keyword>
<dbReference type="Gene3D" id="1.10.390.10">
    <property type="entry name" value="Neutral Protease Domain 2"/>
    <property type="match status" value="1"/>
</dbReference>
<evidence type="ECO:0000259" key="27">
    <source>
        <dbReference type="Pfam" id="PF11838"/>
    </source>
</evidence>
<keyword evidence="15 25" id="KW-0472">Membrane</keyword>
<dbReference type="InterPro" id="IPR024571">
    <property type="entry name" value="ERAP1-like_C_dom"/>
</dbReference>
<evidence type="ECO:0000256" key="24">
    <source>
        <dbReference type="PIRSR" id="PIRSR634016-4"/>
    </source>
</evidence>
<dbReference type="SUPFAM" id="SSF63737">
    <property type="entry name" value="Leukotriene A4 hydrolase N-terminal domain"/>
    <property type="match status" value="1"/>
</dbReference>
<reference evidence="29 30" key="1">
    <citation type="submission" date="2019-09" db="EMBL/GenBank/DDBJ databases">
        <title>Bird 10,000 Genomes (B10K) Project - Family phase.</title>
        <authorList>
            <person name="Zhang G."/>
        </authorList>
    </citation>
    <scope>NUCLEOTIDE SEQUENCE [LARGE SCALE GENOMIC DNA]</scope>
    <source>
        <strain evidence="29">B10K-DU-001-39</strain>
        <tissue evidence="29">Muscle</tissue>
    </source>
</reference>
<evidence type="ECO:0000256" key="23">
    <source>
        <dbReference type="PIRSR" id="PIRSR634016-3"/>
    </source>
</evidence>
<dbReference type="GO" id="GO:0008270">
    <property type="term" value="F:zinc ion binding"/>
    <property type="evidence" value="ECO:0007669"/>
    <property type="project" value="InterPro"/>
</dbReference>
<feature type="domain" description="Peptidase M1 membrane alanine aminopeptidase" evidence="26">
    <location>
        <begin position="387"/>
        <end position="605"/>
    </location>
</feature>
<evidence type="ECO:0000256" key="1">
    <source>
        <dbReference type="ARBA" id="ARBA00004401"/>
    </source>
</evidence>
<keyword evidence="4" id="KW-1003">Cell membrane</keyword>
<evidence type="ECO:0000256" key="15">
    <source>
        <dbReference type="ARBA" id="ARBA00023136"/>
    </source>
</evidence>
<feature type="active site" description="Proton acceptor" evidence="22">
    <location>
        <position position="460"/>
    </location>
</feature>
<feature type="domain" description="ERAP1-like C-terminal" evidence="27">
    <location>
        <begin position="684"/>
        <end position="997"/>
    </location>
</feature>
<dbReference type="GO" id="GO:0070006">
    <property type="term" value="F:metalloaminopeptidase activity"/>
    <property type="evidence" value="ECO:0007669"/>
    <property type="project" value="TreeGrafter"/>
</dbReference>
<feature type="site" description="Transition state stabilizer" evidence="24">
    <location>
        <position position="544"/>
    </location>
</feature>
<keyword evidence="7 25" id="KW-0812">Transmembrane</keyword>
<dbReference type="GO" id="GO:0008217">
    <property type="term" value="P:regulation of blood pressure"/>
    <property type="evidence" value="ECO:0007669"/>
    <property type="project" value="TreeGrafter"/>
</dbReference>
<dbReference type="GO" id="GO:0005886">
    <property type="term" value="C:plasma membrane"/>
    <property type="evidence" value="ECO:0007669"/>
    <property type="project" value="UniProtKB-SubCell"/>
</dbReference>
<evidence type="ECO:0000256" key="8">
    <source>
        <dbReference type="ARBA" id="ARBA00022723"/>
    </source>
</evidence>
<comment type="catalytic activity">
    <reaction evidence="17">
        <text>Release of an N-terminal amino acid, Cys-|-Xaa-, in which the half-cystine residue is involved in a disulfide loop, notably in oxytocin or vasopressin. Hydrolysis rates on a range of aminoacyl arylamides exceed that for the cystinyl derivative, however.</text>
        <dbReference type="EC" id="3.4.11.3"/>
    </reaction>
</comment>
<evidence type="ECO:0000256" key="22">
    <source>
        <dbReference type="PIRSR" id="PIRSR634016-1"/>
    </source>
</evidence>
<feature type="binding site" evidence="23">
    <location>
        <position position="463"/>
    </location>
    <ligand>
        <name>Zn(2+)</name>
        <dbReference type="ChEBI" id="CHEBI:29105"/>
        <note>catalytic</note>
    </ligand>
</feature>
<dbReference type="OrthoDB" id="10031169at2759"/>
<feature type="transmembrane region" description="Helical" evidence="25">
    <location>
        <begin position="106"/>
        <end position="126"/>
    </location>
</feature>
<evidence type="ECO:0000256" key="13">
    <source>
        <dbReference type="ARBA" id="ARBA00022990"/>
    </source>
</evidence>
<dbReference type="GO" id="GO:0042277">
    <property type="term" value="F:peptide binding"/>
    <property type="evidence" value="ECO:0007669"/>
    <property type="project" value="TreeGrafter"/>
</dbReference>
<dbReference type="InterPro" id="IPR034016">
    <property type="entry name" value="M1_APN-typ"/>
</dbReference>
<evidence type="ECO:0000256" key="19">
    <source>
        <dbReference type="ARBA" id="ARBA00066490"/>
    </source>
</evidence>
<dbReference type="GO" id="GO:0006508">
    <property type="term" value="P:proteolysis"/>
    <property type="evidence" value="ECO:0007669"/>
    <property type="project" value="UniProtKB-KW"/>
</dbReference>
<feature type="non-terminal residue" evidence="29">
    <location>
        <position position="1014"/>
    </location>
</feature>
<evidence type="ECO:0000313" key="30">
    <source>
        <dbReference type="Proteomes" id="UP000562322"/>
    </source>
</evidence>
<evidence type="ECO:0000259" key="26">
    <source>
        <dbReference type="Pfam" id="PF01433"/>
    </source>
</evidence>
<dbReference type="AlphaFoldDB" id="A0A7L0WRC6"/>
<feature type="binding site" evidence="23">
    <location>
        <position position="482"/>
    </location>
    <ligand>
        <name>Zn(2+)</name>
        <dbReference type="ChEBI" id="CHEBI:29105"/>
        <note>catalytic</note>
    </ligand>
</feature>
<evidence type="ECO:0000256" key="21">
    <source>
        <dbReference type="ARBA" id="ARBA00080172"/>
    </source>
</evidence>
<comment type="subunit">
    <text evidence="18">Homodimer. Binds tankyrases 1 and 2.</text>
</comment>
<keyword evidence="11" id="KW-0735">Signal-anchor</keyword>
<dbReference type="Gene3D" id="2.60.40.1730">
    <property type="entry name" value="tricorn interacting facor f3 domain"/>
    <property type="match status" value="1"/>
</dbReference>
<organism evidence="29 30">
    <name type="scientific">Alectura lathami</name>
    <name type="common">Australian brush turkey</name>
    <dbReference type="NCBI Taxonomy" id="81907"/>
    <lineage>
        <taxon>Eukaryota</taxon>
        <taxon>Metazoa</taxon>
        <taxon>Chordata</taxon>
        <taxon>Craniata</taxon>
        <taxon>Vertebrata</taxon>
        <taxon>Euteleostomi</taxon>
        <taxon>Archelosauria</taxon>
        <taxon>Archosauria</taxon>
        <taxon>Dinosauria</taxon>
        <taxon>Saurischia</taxon>
        <taxon>Theropoda</taxon>
        <taxon>Coelurosauria</taxon>
        <taxon>Aves</taxon>
        <taxon>Neognathae</taxon>
        <taxon>Galloanserae</taxon>
        <taxon>Galliformes</taxon>
        <taxon>Megapodiidae</taxon>
        <taxon>Alectura</taxon>
    </lineage>
</organism>
<evidence type="ECO:0000256" key="20">
    <source>
        <dbReference type="ARBA" id="ARBA00071211"/>
    </source>
</evidence>
<evidence type="ECO:0000256" key="7">
    <source>
        <dbReference type="ARBA" id="ARBA00022692"/>
    </source>
</evidence>
<dbReference type="PANTHER" id="PTHR11533">
    <property type="entry name" value="PROTEASE M1 ZINC METALLOPROTEASE"/>
    <property type="match status" value="1"/>
</dbReference>
<dbReference type="FunFam" id="2.60.40.1910:FF:000001">
    <property type="entry name" value="Leucyl-cystinyl aminopeptidase"/>
    <property type="match status" value="1"/>
</dbReference>
<evidence type="ECO:0000256" key="2">
    <source>
        <dbReference type="ARBA" id="ARBA00010136"/>
    </source>
</evidence>
<dbReference type="FunFam" id="1.25.50.20:FF:000003">
    <property type="entry name" value="Leucyl-cystinyl aminopeptidase"/>
    <property type="match status" value="1"/>
</dbReference>
<dbReference type="EMBL" id="VXAV01009634">
    <property type="protein sequence ID" value="NXL93244.1"/>
    <property type="molecule type" value="Genomic_DNA"/>
</dbReference>
<gene>
    <name evidence="29" type="primary">Lnpep</name>
    <name evidence="29" type="ORF">ALELAT_R12866</name>
</gene>
<keyword evidence="5" id="KW-0597">Phosphoprotein</keyword>
<comment type="similarity">
    <text evidence="2">Belongs to the peptidase M1 family.</text>
</comment>